<organism evidence="7 8">
    <name type="scientific">Bradyrhizobium lablabi</name>
    <dbReference type="NCBI Taxonomy" id="722472"/>
    <lineage>
        <taxon>Bacteria</taxon>
        <taxon>Pseudomonadati</taxon>
        <taxon>Pseudomonadota</taxon>
        <taxon>Alphaproteobacteria</taxon>
        <taxon>Hyphomicrobiales</taxon>
        <taxon>Nitrobacteraceae</taxon>
        <taxon>Bradyrhizobium</taxon>
    </lineage>
</organism>
<dbReference type="InterPro" id="IPR036866">
    <property type="entry name" value="RibonucZ/Hydroxyglut_hydro"/>
</dbReference>
<keyword evidence="3" id="KW-0378">Hydrolase</keyword>
<evidence type="ECO:0000256" key="5">
    <source>
        <dbReference type="SAM" id="SignalP"/>
    </source>
</evidence>
<proteinExistence type="inferred from homology"/>
<dbReference type="SMART" id="SM00849">
    <property type="entry name" value="Lactamase_B"/>
    <property type="match status" value="1"/>
</dbReference>
<dbReference type="PROSITE" id="PS51318">
    <property type="entry name" value="TAT"/>
    <property type="match status" value="1"/>
</dbReference>
<dbReference type="PANTHER" id="PTHR42978:SF6">
    <property type="entry name" value="QUORUM-QUENCHING LACTONASE YTNP-RELATED"/>
    <property type="match status" value="1"/>
</dbReference>
<keyword evidence="2" id="KW-0479">Metal-binding</keyword>
<evidence type="ECO:0000313" key="7">
    <source>
        <dbReference type="EMBL" id="SHL27326.1"/>
    </source>
</evidence>
<dbReference type="InterPro" id="IPR001279">
    <property type="entry name" value="Metallo-B-lactamas"/>
</dbReference>
<comment type="similarity">
    <text evidence="1">Belongs to the metallo-beta-lactamase superfamily.</text>
</comment>
<feature type="signal peptide" evidence="5">
    <location>
        <begin position="1"/>
        <end position="35"/>
    </location>
</feature>
<accession>A0A1M6ZA17</accession>
<reference evidence="7 8" key="1">
    <citation type="submission" date="2016-11" db="EMBL/GenBank/DDBJ databases">
        <authorList>
            <person name="Jaros S."/>
            <person name="Januszkiewicz K."/>
            <person name="Wedrychowicz H."/>
        </authorList>
    </citation>
    <scope>NUCLEOTIDE SEQUENCE [LARGE SCALE GENOMIC DNA]</scope>
    <source>
        <strain evidence="7 8">GAS499</strain>
    </source>
</reference>
<feature type="chain" id="PRO_5012522834" evidence="5">
    <location>
        <begin position="36"/>
        <end position="342"/>
    </location>
</feature>
<dbReference type="AlphaFoldDB" id="A0A1M6ZA17"/>
<dbReference type="Gene3D" id="3.60.15.10">
    <property type="entry name" value="Ribonuclease Z/Hydroxyacylglutathione hydrolase-like"/>
    <property type="match status" value="1"/>
</dbReference>
<sequence length="342" mass="37097">MIKPPTTLTRRSVFRAGAGLAVAATATPLLTPASAQSEGARQAGAEPLNGDGFYRFKIGDFQATVISDGYGQIPIRPILVMNASEAELAPVLKANFMQPVIQATNNILAVDTGRERILVDSGFGERLGPSYGSFPGLEANLRRAGIAPETIDLVVMSHGHLDHIGGLVKKSGALAFPKAQFVFVDTEWNYWTGSRYESEVNSSPMPDQFKKGTIGAARDNLPPVANRTRFVKQGGEIASGVNYIAAPGHSPSHAAILFTSGKEQFMHMGDIAHNPVTSLQHPDWTPVFDYDPAQAIKSRKAILDRVATDQVMVMGYHFPFPAIGHVVRYNTAYHWEAAQWAW</sequence>
<gene>
    <name evidence="7" type="ORF">SAMN05444159_5487</name>
</gene>
<dbReference type="EMBL" id="LT670844">
    <property type="protein sequence ID" value="SHL27326.1"/>
    <property type="molecule type" value="Genomic_DNA"/>
</dbReference>
<dbReference type="Proteomes" id="UP000189935">
    <property type="component" value="Chromosome I"/>
</dbReference>
<keyword evidence="4" id="KW-0862">Zinc</keyword>
<evidence type="ECO:0000256" key="3">
    <source>
        <dbReference type="ARBA" id="ARBA00022801"/>
    </source>
</evidence>
<dbReference type="PANTHER" id="PTHR42978">
    <property type="entry name" value="QUORUM-QUENCHING LACTONASE YTNP-RELATED-RELATED"/>
    <property type="match status" value="1"/>
</dbReference>
<protein>
    <submittedName>
        <fullName evidence="7">Glyoxylase, beta-lactamase superfamily II</fullName>
    </submittedName>
</protein>
<dbReference type="InterPro" id="IPR051013">
    <property type="entry name" value="MBL_superfamily_lactonases"/>
</dbReference>
<feature type="domain" description="Metallo-beta-lactamase" evidence="6">
    <location>
        <begin position="104"/>
        <end position="317"/>
    </location>
</feature>
<evidence type="ECO:0000313" key="8">
    <source>
        <dbReference type="Proteomes" id="UP000189935"/>
    </source>
</evidence>
<evidence type="ECO:0000256" key="4">
    <source>
        <dbReference type="ARBA" id="ARBA00022833"/>
    </source>
</evidence>
<dbReference type="InterPro" id="IPR006311">
    <property type="entry name" value="TAT_signal"/>
</dbReference>
<dbReference type="SUPFAM" id="SSF56281">
    <property type="entry name" value="Metallo-hydrolase/oxidoreductase"/>
    <property type="match status" value="1"/>
</dbReference>
<evidence type="ECO:0000256" key="1">
    <source>
        <dbReference type="ARBA" id="ARBA00007749"/>
    </source>
</evidence>
<evidence type="ECO:0000256" key="2">
    <source>
        <dbReference type="ARBA" id="ARBA00022723"/>
    </source>
</evidence>
<dbReference type="GO" id="GO:0016787">
    <property type="term" value="F:hydrolase activity"/>
    <property type="evidence" value="ECO:0007669"/>
    <property type="project" value="UniProtKB-KW"/>
</dbReference>
<evidence type="ECO:0000259" key="6">
    <source>
        <dbReference type="SMART" id="SM00849"/>
    </source>
</evidence>
<name>A0A1M6ZA17_9BRAD</name>
<dbReference type="GO" id="GO:0046872">
    <property type="term" value="F:metal ion binding"/>
    <property type="evidence" value="ECO:0007669"/>
    <property type="project" value="UniProtKB-KW"/>
</dbReference>
<dbReference type="CDD" id="cd07720">
    <property type="entry name" value="OPHC2-like_MBL-fold"/>
    <property type="match status" value="1"/>
</dbReference>
<keyword evidence="5" id="KW-0732">Signal</keyword>
<dbReference type="Pfam" id="PF00753">
    <property type="entry name" value="Lactamase_B"/>
    <property type="match status" value="1"/>
</dbReference>